<dbReference type="InterPro" id="IPR036901">
    <property type="entry name" value="Asp/Orn_carbamoylTrfase_sf"/>
</dbReference>
<organism evidence="4">
    <name type="scientific">Variovorax paradoxus</name>
    <dbReference type="NCBI Taxonomy" id="34073"/>
    <lineage>
        <taxon>Bacteria</taxon>
        <taxon>Pseudomonadati</taxon>
        <taxon>Pseudomonadota</taxon>
        <taxon>Betaproteobacteria</taxon>
        <taxon>Burkholderiales</taxon>
        <taxon>Comamonadaceae</taxon>
        <taxon>Variovorax</taxon>
    </lineage>
</organism>
<evidence type="ECO:0000259" key="3">
    <source>
        <dbReference type="PROSITE" id="PS51096"/>
    </source>
</evidence>
<accession>A0A679JQP7</accession>
<name>A0A679JQP7_VARPD</name>
<dbReference type="EC" id="2.1.3.3" evidence="4"/>
<feature type="signal peptide" evidence="2">
    <location>
        <begin position="1"/>
        <end position="21"/>
    </location>
</feature>
<dbReference type="InterPro" id="IPR006132">
    <property type="entry name" value="Asp/Orn_carbamoyltranf_P-bd"/>
</dbReference>
<sequence length="176" mass="18362">MRCKTFTLAMPLRTASPNLCAHLPLSPAESTALAALARRLRQLAQAGALPPLLRGRNIGLLRGSHDGEAPALLVQAARELGAQVATLRWHLSAASAPGEVQHTGRMLGRLYDALVCQGMSPAQVREVGLAAGIPVFDDIAADNHPSARLADALGGEAPPAGNRFFVLQALLVDGLS</sequence>
<evidence type="ECO:0000313" key="4">
    <source>
        <dbReference type="EMBL" id="CAA2109627.1"/>
    </source>
</evidence>
<evidence type="ECO:0000256" key="2">
    <source>
        <dbReference type="SAM" id="SignalP"/>
    </source>
</evidence>
<keyword evidence="1 4" id="KW-0808">Transferase</keyword>
<dbReference type="GO" id="GO:0004585">
    <property type="term" value="F:ornithine carbamoyltransferase activity"/>
    <property type="evidence" value="ECO:0007669"/>
    <property type="project" value="UniProtKB-EC"/>
</dbReference>
<gene>
    <name evidence="4" type="primary">argF_2</name>
    <name evidence="4" type="ORF">VVAX_05898</name>
</gene>
<dbReference type="GO" id="GO:0016597">
    <property type="term" value="F:amino acid binding"/>
    <property type="evidence" value="ECO:0007669"/>
    <property type="project" value="InterPro"/>
</dbReference>
<dbReference type="AlphaFoldDB" id="A0A679JQP7"/>
<dbReference type="SUPFAM" id="SSF53671">
    <property type="entry name" value="Aspartate/ornithine carbamoyltransferase"/>
    <property type="match status" value="1"/>
</dbReference>
<dbReference type="Pfam" id="PF02729">
    <property type="entry name" value="OTCace_N"/>
    <property type="match status" value="1"/>
</dbReference>
<keyword evidence="2" id="KW-0732">Signal</keyword>
<dbReference type="EMBL" id="LR743508">
    <property type="protein sequence ID" value="CAA2109627.1"/>
    <property type="molecule type" value="Genomic_DNA"/>
</dbReference>
<protein>
    <submittedName>
        <fullName evidence="4">Ornithine carbamoyltransferase</fullName>
        <ecNumber evidence="4">2.1.3.3</ecNumber>
    </submittedName>
</protein>
<dbReference type="GO" id="GO:0009401">
    <property type="term" value="P:phosphoenolpyruvate-dependent sugar phosphotransferase system"/>
    <property type="evidence" value="ECO:0007669"/>
    <property type="project" value="InterPro"/>
</dbReference>
<evidence type="ECO:0000256" key="1">
    <source>
        <dbReference type="ARBA" id="ARBA00022679"/>
    </source>
</evidence>
<proteinExistence type="predicted"/>
<reference evidence="4" key="1">
    <citation type="submission" date="2019-12" db="EMBL/GenBank/DDBJ databases">
        <authorList>
            <person name="Cremers G."/>
        </authorList>
    </citation>
    <scope>NUCLEOTIDE SEQUENCE</scope>
    <source>
        <strain evidence="4">Vvax</strain>
    </source>
</reference>
<feature type="domain" description="PTS EIIA type-4" evidence="3">
    <location>
        <begin position="57"/>
        <end position="176"/>
    </location>
</feature>
<dbReference type="InterPro" id="IPR004701">
    <property type="entry name" value="PTS_EIIA_man-typ"/>
</dbReference>
<dbReference type="GO" id="GO:0016020">
    <property type="term" value="C:membrane"/>
    <property type="evidence" value="ECO:0007669"/>
    <property type="project" value="InterPro"/>
</dbReference>
<dbReference type="PROSITE" id="PS51096">
    <property type="entry name" value="PTS_EIIA_TYPE_4"/>
    <property type="match status" value="1"/>
</dbReference>
<dbReference type="Gene3D" id="3.40.50.1370">
    <property type="entry name" value="Aspartate/ornithine carbamoyltransferase"/>
    <property type="match status" value="1"/>
</dbReference>
<feature type="chain" id="PRO_5025691487" evidence="2">
    <location>
        <begin position="22"/>
        <end position="176"/>
    </location>
</feature>